<protein>
    <submittedName>
        <fullName evidence="2">Nickel pincer cofactor biosynthesis protein LarB</fullName>
    </submittedName>
</protein>
<name>A0A7J3I863_9CREN</name>
<dbReference type="InterPro" id="IPR000031">
    <property type="entry name" value="PurE_dom"/>
</dbReference>
<dbReference type="GO" id="GO:0006189">
    <property type="term" value="P:'de novo' IMP biosynthetic process"/>
    <property type="evidence" value="ECO:0007669"/>
    <property type="project" value="InterPro"/>
</dbReference>
<dbReference type="PANTHER" id="PTHR43064:SF1">
    <property type="entry name" value="SLL1489 PROTEIN"/>
    <property type="match status" value="1"/>
</dbReference>
<dbReference type="GO" id="GO:0016787">
    <property type="term" value="F:hydrolase activity"/>
    <property type="evidence" value="ECO:0007669"/>
    <property type="project" value="InterPro"/>
</dbReference>
<dbReference type="EMBL" id="DTAI01000156">
    <property type="protein sequence ID" value="HGN36976.1"/>
    <property type="molecule type" value="Genomic_DNA"/>
</dbReference>
<sequence length="264" mass="28334">MNDLRAILESLARGDIDVEEAVRRIRLFAIENIDGIVNYDLGRFIRRDVPEIVFGEGKDTATLESIIRKITPTIGRLIISRLRDDQIEFLKNLAVDGITIDINDVGRIAVVRLEGTRVPEYSCGVGIVTGGTADIRVAEEAKTIVMEMGCRVVTLYDVGIAGLHRVLEAVKRLKEEDVDVAIVVAGMEGALPSIVASLLDVPVIGVPTSVGYGIGGGGVSALYSMLQACPLGLAVVNIDNGINAGIVASLIGRRVSLYRSKRQL</sequence>
<dbReference type="PANTHER" id="PTHR43064">
    <property type="entry name" value="PHOSPHORIBOSYLAMINOIMIDAZOLE CARBOXYLASE-RELATED"/>
    <property type="match status" value="1"/>
</dbReference>
<organism evidence="2">
    <name type="scientific">Ignisphaera aggregans</name>
    <dbReference type="NCBI Taxonomy" id="334771"/>
    <lineage>
        <taxon>Archaea</taxon>
        <taxon>Thermoproteota</taxon>
        <taxon>Thermoprotei</taxon>
        <taxon>Desulfurococcales</taxon>
        <taxon>Desulfurococcaceae</taxon>
        <taxon>Ignisphaera</taxon>
    </lineage>
</organism>
<accession>A0A7J3I863</accession>
<feature type="domain" description="PurE" evidence="1">
    <location>
        <begin position="123"/>
        <end position="261"/>
    </location>
</feature>
<dbReference type="SMART" id="SM01001">
    <property type="entry name" value="AIRC"/>
    <property type="match status" value="1"/>
</dbReference>
<comment type="caution">
    <text evidence="2">The sequence shown here is derived from an EMBL/GenBank/DDBJ whole genome shotgun (WGS) entry which is preliminary data.</text>
</comment>
<evidence type="ECO:0000313" key="2">
    <source>
        <dbReference type="EMBL" id="HGN36976.1"/>
    </source>
</evidence>
<proteinExistence type="predicted"/>
<dbReference type="AlphaFoldDB" id="A0A7J3I863"/>
<dbReference type="Gene3D" id="3.40.50.1970">
    <property type="match status" value="1"/>
</dbReference>
<evidence type="ECO:0000259" key="1">
    <source>
        <dbReference type="SMART" id="SM01001"/>
    </source>
</evidence>
<dbReference type="Pfam" id="PF00731">
    <property type="entry name" value="AIRC"/>
    <property type="match status" value="1"/>
</dbReference>
<gene>
    <name evidence="2" type="primary">larB</name>
    <name evidence="2" type="ORF">ENT87_05460</name>
</gene>
<dbReference type="NCBIfam" id="NF033503">
    <property type="entry name" value="LarB"/>
    <property type="match status" value="1"/>
</dbReference>
<dbReference type="InterPro" id="IPR039476">
    <property type="entry name" value="P2CMN_synthase_LarB"/>
</dbReference>
<dbReference type="SUPFAM" id="SSF52255">
    <property type="entry name" value="N5-CAIR mutase (phosphoribosylaminoimidazole carboxylase, PurE)"/>
    <property type="match status" value="1"/>
</dbReference>
<reference evidence="2" key="1">
    <citation type="journal article" date="2020" name="mSystems">
        <title>Genome- and Community-Level Interaction Insights into Carbon Utilization and Element Cycling Functions of Hydrothermarchaeota in Hydrothermal Sediment.</title>
        <authorList>
            <person name="Zhou Z."/>
            <person name="Liu Y."/>
            <person name="Xu W."/>
            <person name="Pan J."/>
            <person name="Luo Z.H."/>
            <person name="Li M."/>
        </authorList>
    </citation>
    <scope>NUCLEOTIDE SEQUENCE [LARGE SCALE GENOMIC DNA]</scope>
    <source>
        <strain evidence="2">SpSt-618</strain>
    </source>
</reference>